<dbReference type="SUPFAM" id="SSF53335">
    <property type="entry name" value="S-adenosyl-L-methionine-dependent methyltransferases"/>
    <property type="match status" value="1"/>
</dbReference>
<organism evidence="2 3">
    <name type="scientific">Pseudoteredinibacter isoporae</name>
    <dbReference type="NCBI Taxonomy" id="570281"/>
    <lineage>
        <taxon>Bacteria</taxon>
        <taxon>Pseudomonadati</taxon>
        <taxon>Pseudomonadota</taxon>
        <taxon>Gammaproteobacteria</taxon>
        <taxon>Cellvibrionales</taxon>
        <taxon>Cellvibrionaceae</taxon>
        <taxon>Pseudoteredinibacter</taxon>
    </lineage>
</organism>
<dbReference type="CDD" id="cd02440">
    <property type="entry name" value="AdoMet_MTases"/>
    <property type="match status" value="1"/>
</dbReference>
<dbReference type="PANTHER" id="PTHR43591">
    <property type="entry name" value="METHYLTRANSFERASE"/>
    <property type="match status" value="1"/>
</dbReference>
<dbReference type="EMBL" id="JACHHT010000002">
    <property type="protein sequence ID" value="MBB6522772.1"/>
    <property type="molecule type" value="Genomic_DNA"/>
</dbReference>
<sequence length="286" mass="32699">MNSHQSNIIFFVYGLSFSPIIHQADFMMNKNKGYVNQDYLSQAAQMFAPIKTGSYEKLQAQSAQSLIDIGCGPGIDTTTIAQLYPELNEIIGVDFDKEMVQQADTLAKQKECSDRIRHQHASTYELPFPDNRFDAVRAERLFMHLEKPELALKEMIRVAKPGSKLVIVETDWASMSVNNNMDELERRLSHYFASEFLHNGYSARRLPAQLTALGVKDVDIDISSLQSRDHHLWQLLSQHAAMMDKALENSFINPKEYQDWNQQLEESKASESFFSTINIMTFCCTI</sequence>
<gene>
    <name evidence="2" type="ORF">HNR48_003057</name>
</gene>
<proteinExistence type="predicted"/>
<dbReference type="Proteomes" id="UP000528457">
    <property type="component" value="Unassembled WGS sequence"/>
</dbReference>
<evidence type="ECO:0000259" key="1">
    <source>
        <dbReference type="Pfam" id="PF08241"/>
    </source>
</evidence>
<dbReference type="GO" id="GO:0032259">
    <property type="term" value="P:methylation"/>
    <property type="evidence" value="ECO:0007669"/>
    <property type="project" value="UniProtKB-KW"/>
</dbReference>
<name>A0A7X0JV84_9GAMM</name>
<evidence type="ECO:0000313" key="3">
    <source>
        <dbReference type="Proteomes" id="UP000528457"/>
    </source>
</evidence>
<dbReference type="RefSeq" id="WP_166845241.1">
    <property type="nucleotide sequence ID" value="NZ_JAAONY010000002.1"/>
</dbReference>
<dbReference type="InterPro" id="IPR013216">
    <property type="entry name" value="Methyltransf_11"/>
</dbReference>
<dbReference type="InParanoid" id="A0A7X0JV84"/>
<protein>
    <submittedName>
        <fullName evidence="2">Ubiquinone/menaquinone biosynthesis C-methylase UbiE</fullName>
    </submittedName>
</protein>
<keyword evidence="2" id="KW-0830">Ubiquinone</keyword>
<dbReference type="PANTHER" id="PTHR43591:SF24">
    <property type="entry name" value="2-METHOXY-6-POLYPRENYL-1,4-BENZOQUINOL METHYLASE, MITOCHONDRIAL"/>
    <property type="match status" value="1"/>
</dbReference>
<dbReference type="InterPro" id="IPR029063">
    <property type="entry name" value="SAM-dependent_MTases_sf"/>
</dbReference>
<dbReference type="Pfam" id="PF08241">
    <property type="entry name" value="Methyltransf_11"/>
    <property type="match status" value="1"/>
</dbReference>
<evidence type="ECO:0000313" key="2">
    <source>
        <dbReference type="EMBL" id="MBB6522772.1"/>
    </source>
</evidence>
<reference evidence="2 3" key="1">
    <citation type="submission" date="2020-08" db="EMBL/GenBank/DDBJ databases">
        <title>Genomic Encyclopedia of Type Strains, Phase IV (KMG-IV): sequencing the most valuable type-strain genomes for metagenomic binning, comparative biology and taxonomic classification.</title>
        <authorList>
            <person name="Goeker M."/>
        </authorList>
    </citation>
    <scope>NUCLEOTIDE SEQUENCE [LARGE SCALE GENOMIC DNA]</scope>
    <source>
        <strain evidence="2 3">DSM 22368</strain>
    </source>
</reference>
<feature type="domain" description="Methyltransferase type 11" evidence="1">
    <location>
        <begin position="67"/>
        <end position="167"/>
    </location>
</feature>
<keyword evidence="3" id="KW-1185">Reference proteome</keyword>
<accession>A0A7X0JV84</accession>
<dbReference type="GO" id="GO:0008757">
    <property type="term" value="F:S-adenosylmethionine-dependent methyltransferase activity"/>
    <property type="evidence" value="ECO:0007669"/>
    <property type="project" value="InterPro"/>
</dbReference>
<dbReference type="Gene3D" id="3.40.50.150">
    <property type="entry name" value="Vaccinia Virus protein VP39"/>
    <property type="match status" value="1"/>
</dbReference>
<dbReference type="AlphaFoldDB" id="A0A7X0JV84"/>
<keyword evidence="2" id="KW-0808">Transferase</keyword>
<keyword evidence="2" id="KW-0489">Methyltransferase</keyword>
<comment type="caution">
    <text evidence="2">The sequence shown here is derived from an EMBL/GenBank/DDBJ whole genome shotgun (WGS) entry which is preliminary data.</text>
</comment>